<feature type="region of interest" description="Disordered" evidence="1">
    <location>
        <begin position="139"/>
        <end position="262"/>
    </location>
</feature>
<dbReference type="GeneID" id="106821015"/>
<accession>A0ABM1F9L3</accession>
<proteinExistence type="predicted"/>
<gene>
    <name evidence="3 4 5" type="primary">LOC106821015</name>
</gene>
<keyword evidence="2" id="KW-1185">Reference proteome</keyword>
<feature type="compositionally biased region" description="Acidic residues" evidence="1">
    <location>
        <begin position="75"/>
        <end position="94"/>
    </location>
</feature>
<dbReference type="Proteomes" id="UP000695022">
    <property type="component" value="Unplaced"/>
</dbReference>
<dbReference type="RefSeq" id="XP_014681133.1">
    <property type="nucleotide sequence ID" value="XM_014825647.1"/>
</dbReference>
<evidence type="ECO:0000313" key="2">
    <source>
        <dbReference type="Proteomes" id="UP000695022"/>
    </source>
</evidence>
<evidence type="ECO:0000313" key="3">
    <source>
        <dbReference type="RefSeq" id="XP_014681132.1"/>
    </source>
</evidence>
<dbReference type="PANTHER" id="PTHR28467">
    <property type="entry name" value="PAXIP1-ASSOCIATED GLUTAMATE-RICH PROTEIN 1"/>
    <property type="match status" value="1"/>
</dbReference>
<sequence>MQGQDDDWFAACSDDEIYKPDGSLGDDWHPDPKEIYQLYKRIESNPVLQLQWKNPGRRPPTPDTGTDDHLPIGTDDSEEKIEESTEFDFDEDFGFETSVSITPRRTPRSARLSHGAPKRVASLNQVMKDMARHKRLEQELLHAEQTAKTTAELAAHRAGLHSLAGGTDGDASSHRQAERSSPKGAGGAERPSLSPRGSGAHSPRQLSLNPRGTAAQSFMGSASSSPRQAAGSHSPGSGSPRQAGGALTPRQYPAHSPRQVSS</sequence>
<protein>
    <submittedName>
        <fullName evidence="3 4">PAXIP1-associated glutamate-rich protein 1-like</fullName>
    </submittedName>
</protein>
<dbReference type="RefSeq" id="XP_014681134.1">
    <property type="nucleotide sequence ID" value="XM_014825648.1"/>
</dbReference>
<feature type="region of interest" description="Disordered" evidence="1">
    <location>
        <begin position="47"/>
        <end position="121"/>
    </location>
</feature>
<feature type="compositionally biased region" description="Low complexity" evidence="1">
    <location>
        <begin position="231"/>
        <end position="240"/>
    </location>
</feature>
<feature type="compositionally biased region" description="Basic and acidic residues" evidence="1">
    <location>
        <begin position="171"/>
        <end position="181"/>
    </location>
</feature>
<name>A0ABM1F9L3_PRICU</name>
<organism evidence="2 5">
    <name type="scientific">Priapulus caudatus</name>
    <name type="common">Priapulid worm</name>
    <dbReference type="NCBI Taxonomy" id="37621"/>
    <lineage>
        <taxon>Eukaryota</taxon>
        <taxon>Metazoa</taxon>
        <taxon>Ecdysozoa</taxon>
        <taxon>Scalidophora</taxon>
        <taxon>Priapulida</taxon>
        <taxon>Priapulimorpha</taxon>
        <taxon>Priapulimorphida</taxon>
        <taxon>Priapulidae</taxon>
        <taxon>Priapulus</taxon>
    </lineage>
</organism>
<reference evidence="3 4" key="1">
    <citation type="submission" date="2025-05" db="UniProtKB">
        <authorList>
            <consortium name="RefSeq"/>
        </authorList>
    </citation>
    <scope>IDENTIFICATION</scope>
</reference>
<feature type="compositionally biased region" description="Polar residues" evidence="1">
    <location>
        <begin position="204"/>
        <end position="227"/>
    </location>
</feature>
<dbReference type="RefSeq" id="XP_014681132.1">
    <property type="nucleotide sequence ID" value="XM_014825646.1"/>
</dbReference>
<evidence type="ECO:0000313" key="5">
    <source>
        <dbReference type="RefSeq" id="XP_014681134.1"/>
    </source>
</evidence>
<dbReference type="Pfam" id="PF15364">
    <property type="entry name" value="PAXIP1_C"/>
    <property type="match status" value="1"/>
</dbReference>
<dbReference type="InterPro" id="IPR028213">
    <property type="entry name" value="PA1"/>
</dbReference>
<dbReference type="PANTHER" id="PTHR28467:SF1">
    <property type="entry name" value="PAXIP1-ASSOCIATED GLUTAMATE-RICH PROTEIN 1"/>
    <property type="match status" value="1"/>
</dbReference>
<evidence type="ECO:0000256" key="1">
    <source>
        <dbReference type="SAM" id="MobiDB-lite"/>
    </source>
</evidence>
<evidence type="ECO:0000313" key="4">
    <source>
        <dbReference type="RefSeq" id="XP_014681133.1"/>
    </source>
</evidence>